<reference evidence="2 3" key="1">
    <citation type="submission" date="2015-07" db="EMBL/GenBank/DDBJ databases">
        <title>Draft genome of Bellilinea caldifistulae DSM 17877.</title>
        <authorList>
            <person name="Hemp J."/>
            <person name="Ward L.M."/>
            <person name="Pace L.A."/>
            <person name="Fischer W.W."/>
        </authorList>
    </citation>
    <scope>NUCLEOTIDE SEQUENCE [LARGE SCALE GENOMIC DNA]</scope>
    <source>
        <strain evidence="2 3">GOMI-1</strain>
    </source>
</reference>
<accession>A0A0P6WLV8</accession>
<keyword evidence="3" id="KW-1185">Reference proteome</keyword>
<dbReference type="PANTHER" id="PTHR38454">
    <property type="entry name" value="INTEGRAL MEMBRANE PROTEIN-RELATED"/>
    <property type="match status" value="1"/>
</dbReference>
<feature type="transmembrane region" description="Helical" evidence="1">
    <location>
        <begin position="383"/>
        <end position="403"/>
    </location>
</feature>
<evidence type="ECO:0000313" key="2">
    <source>
        <dbReference type="EMBL" id="KPL70774.1"/>
    </source>
</evidence>
<feature type="transmembrane region" description="Helical" evidence="1">
    <location>
        <begin position="71"/>
        <end position="92"/>
    </location>
</feature>
<dbReference type="Proteomes" id="UP000050514">
    <property type="component" value="Unassembled WGS sequence"/>
</dbReference>
<keyword evidence="1" id="KW-0812">Transmembrane</keyword>
<dbReference type="OrthoDB" id="134970at2"/>
<sequence>MKLLCKSGNLVYGFVFLAPFILFLIPLLEGKVIFWGTAGLQFIPWRTYGYALLSEGVFPFWNPLNGMGAPLFANYQTAFLYPLSWILYPFYLAGGAPALAWAYTLLVAVHLGIAGIGTALLLREMGVNTRGQVIAALAFSFCGYFVARASFFSMIWAGVWLPWLIWAIERLIKSEKFSQQWQWMIGLALIAANQLLAGHAQLTFYSFVFAGSWIVFRVAKISLWKTKLKIVTLFALGMVLAFLIASVQLIPTLEYLLQSQRSDAVDYEYAMNYSLWPWRLLGFLLPDLFGNPGRGNYWGFGAYWEDALYIGLLPILLSLHSLNLIFSRKPVADFDYEKRRMVKFLWMIIIFAIVLSLGKNTPVFPWLYRHVPGFDMFQAPTRWMLLAVFSLALLAGLGAHSWGYPTAAGIKRLRLLAAASVAVGIGAMVAGIVLPQIEQTFIRSFLTFGVLLFLISILALFTPGEGEFNHKRRKLWEGFAVGIMVVDLWVAGAYSNPFMEASFFNSSASVSKPLENHARIYIPSTVENRLKFEKYLLFSDFNANSNWDEIKLLPLPNMNLLLGVPMVNNFDPLVTNRYNQWMDWLNNLVPVESQNYLEKIGVGSVVQLGNHLDWHVIPLQPQSRIMWRACQRVAGKDENVLKSMVLQQMEFSDGEECIIVEAEDQCKIASDQIGANTTIEVLRDEVNLIEVAVRTNSTGWLRFADSWYPGWDATIDGQSASVERVDYLFKGVCVPAGNHIITFRYLPTAFPLVLWASLGTLIFCLITVVMAIKFR</sequence>
<evidence type="ECO:0000256" key="1">
    <source>
        <dbReference type="SAM" id="Phobius"/>
    </source>
</evidence>
<feature type="transmembrane region" description="Helical" evidence="1">
    <location>
        <begin position="752"/>
        <end position="772"/>
    </location>
</feature>
<feature type="transmembrane region" description="Helical" evidence="1">
    <location>
        <begin position="307"/>
        <end position="326"/>
    </location>
</feature>
<dbReference type="EMBL" id="LGHJ01000029">
    <property type="protein sequence ID" value="KPL70774.1"/>
    <property type="molecule type" value="Genomic_DNA"/>
</dbReference>
<evidence type="ECO:0008006" key="4">
    <source>
        <dbReference type="Google" id="ProtNLM"/>
    </source>
</evidence>
<feature type="transmembrane region" description="Helical" evidence="1">
    <location>
        <begin position="475"/>
        <end position="494"/>
    </location>
</feature>
<keyword evidence="1" id="KW-1133">Transmembrane helix</keyword>
<dbReference type="STRING" id="360411.AC812_16655"/>
<dbReference type="RefSeq" id="WP_061916839.1">
    <property type="nucleotide sequence ID" value="NZ_DF967971.1"/>
</dbReference>
<name>A0A0P6WLV8_9CHLR</name>
<feature type="transmembrane region" description="Helical" evidence="1">
    <location>
        <begin position="134"/>
        <end position="163"/>
    </location>
</feature>
<dbReference type="PANTHER" id="PTHR38454:SF1">
    <property type="entry name" value="INTEGRAL MEMBRANE PROTEIN"/>
    <property type="match status" value="1"/>
</dbReference>
<dbReference type="Pfam" id="PF09586">
    <property type="entry name" value="YfhO"/>
    <property type="match status" value="2"/>
</dbReference>
<feature type="transmembrane region" description="Helical" evidence="1">
    <location>
        <begin position="346"/>
        <end position="368"/>
    </location>
</feature>
<comment type="caution">
    <text evidence="2">The sequence shown here is derived from an EMBL/GenBank/DDBJ whole genome shotgun (WGS) entry which is preliminary data.</text>
</comment>
<keyword evidence="1" id="KW-0472">Membrane</keyword>
<feature type="transmembrane region" description="Helical" evidence="1">
    <location>
        <begin position="415"/>
        <end position="434"/>
    </location>
</feature>
<gene>
    <name evidence="2" type="ORF">AC812_16655</name>
</gene>
<organism evidence="2 3">
    <name type="scientific">Bellilinea caldifistulae</name>
    <dbReference type="NCBI Taxonomy" id="360411"/>
    <lineage>
        <taxon>Bacteria</taxon>
        <taxon>Bacillati</taxon>
        <taxon>Chloroflexota</taxon>
        <taxon>Anaerolineae</taxon>
        <taxon>Anaerolineales</taxon>
        <taxon>Anaerolineaceae</taxon>
        <taxon>Bellilinea</taxon>
    </lineage>
</organism>
<feature type="transmembrane region" description="Helical" evidence="1">
    <location>
        <begin position="98"/>
        <end position="122"/>
    </location>
</feature>
<dbReference type="AlphaFoldDB" id="A0A0P6WLV8"/>
<feature type="transmembrane region" description="Helical" evidence="1">
    <location>
        <begin position="183"/>
        <end position="216"/>
    </location>
</feature>
<proteinExistence type="predicted"/>
<feature type="transmembrane region" description="Helical" evidence="1">
    <location>
        <begin position="440"/>
        <end position="463"/>
    </location>
</feature>
<dbReference type="InterPro" id="IPR018580">
    <property type="entry name" value="Uncharacterised_YfhO"/>
</dbReference>
<feature type="transmembrane region" description="Helical" evidence="1">
    <location>
        <begin position="228"/>
        <end position="250"/>
    </location>
</feature>
<feature type="transmembrane region" description="Helical" evidence="1">
    <location>
        <begin position="48"/>
        <end position="64"/>
    </location>
</feature>
<evidence type="ECO:0000313" key="3">
    <source>
        <dbReference type="Proteomes" id="UP000050514"/>
    </source>
</evidence>
<protein>
    <recommendedName>
        <fullName evidence="4">YfhO family protein</fullName>
    </recommendedName>
</protein>
<feature type="transmembrane region" description="Helical" evidence="1">
    <location>
        <begin position="9"/>
        <end position="28"/>
    </location>
</feature>